<organism evidence="3 4">
    <name type="scientific">Ceraceosorus bombacis</name>
    <dbReference type="NCBI Taxonomy" id="401625"/>
    <lineage>
        <taxon>Eukaryota</taxon>
        <taxon>Fungi</taxon>
        <taxon>Dikarya</taxon>
        <taxon>Basidiomycota</taxon>
        <taxon>Ustilaginomycotina</taxon>
        <taxon>Exobasidiomycetes</taxon>
        <taxon>Ceraceosorales</taxon>
        <taxon>Ceraceosoraceae</taxon>
        <taxon>Ceraceosorus</taxon>
    </lineage>
</organism>
<keyword evidence="4" id="KW-1185">Reference proteome</keyword>
<protein>
    <submittedName>
        <fullName evidence="3">Uncharacterized protein</fullName>
    </submittedName>
</protein>
<feature type="coiled-coil region" evidence="1">
    <location>
        <begin position="136"/>
        <end position="163"/>
    </location>
</feature>
<dbReference type="EMBL" id="CCYA01000278">
    <property type="protein sequence ID" value="CEH16231.1"/>
    <property type="molecule type" value="Genomic_DNA"/>
</dbReference>
<accession>A0A0P1BIY7</accession>
<feature type="compositionally biased region" description="Polar residues" evidence="2">
    <location>
        <begin position="245"/>
        <end position="260"/>
    </location>
</feature>
<feature type="region of interest" description="Disordered" evidence="2">
    <location>
        <begin position="1"/>
        <end position="80"/>
    </location>
</feature>
<dbReference type="STRING" id="401625.A0A0P1BIY7"/>
<feature type="compositionally biased region" description="Polar residues" evidence="2">
    <location>
        <begin position="29"/>
        <end position="52"/>
    </location>
</feature>
<dbReference type="Proteomes" id="UP000054845">
    <property type="component" value="Unassembled WGS sequence"/>
</dbReference>
<feature type="region of interest" description="Disordered" evidence="2">
    <location>
        <begin position="205"/>
        <end position="261"/>
    </location>
</feature>
<feature type="compositionally biased region" description="Polar residues" evidence="2">
    <location>
        <begin position="404"/>
        <end position="413"/>
    </location>
</feature>
<name>A0A0P1BIY7_9BASI</name>
<evidence type="ECO:0000256" key="2">
    <source>
        <dbReference type="SAM" id="MobiDB-lite"/>
    </source>
</evidence>
<feature type="region of interest" description="Disordered" evidence="2">
    <location>
        <begin position="341"/>
        <end position="413"/>
    </location>
</feature>
<reference evidence="3 4" key="1">
    <citation type="submission" date="2014-09" db="EMBL/GenBank/DDBJ databases">
        <authorList>
            <person name="Magalhaes I.L.F."/>
            <person name="Oliveira U."/>
            <person name="Santos F.R."/>
            <person name="Vidigal T.H.D.A."/>
            <person name="Brescovit A.D."/>
            <person name="Santos A.J."/>
        </authorList>
    </citation>
    <scope>NUCLEOTIDE SEQUENCE [LARGE SCALE GENOMIC DNA]</scope>
</reference>
<dbReference type="AlphaFoldDB" id="A0A0P1BIY7"/>
<evidence type="ECO:0000313" key="3">
    <source>
        <dbReference type="EMBL" id="CEH16231.1"/>
    </source>
</evidence>
<proteinExistence type="predicted"/>
<dbReference type="OrthoDB" id="3364568at2759"/>
<sequence length="413" mass="43737">MSRAQLLAGLRTGGPRSSSPSAVEDGMFQAQQSTSPVSTQDGSKAASPNTLKANAAVFTPGQRVNSPQREQTPPQNNGAEGQQQLLEAHFAALRVQQAMALQNQNSLAALYGAAQGQPQQHYNAQQQAYEALVRQHQQQEEIRRQQQAALAQLEQLRSQAANSPQQQQRLLLAQIHAEYERQAQLAALAEQMHYAAQQQQQAALGLGQTASPPMRAAQQLNRAGSPSDKNSARPRQPSHADAASSWRQRATGASNASTPSIVVDDSASEISANGSTSDVHTPDTSDEDVRDGATLDKVQAAAAAMTARYGAVVDRQGKSVPSVPRAISLTAAPRSRNFTAEAKSVAMSNSGSGSNGGLAAPTQPARQPRGPPTDFQPVNFASRISARTRKEAMSRLCASPRAASFSQRVVSVA</sequence>
<evidence type="ECO:0000313" key="4">
    <source>
        <dbReference type="Proteomes" id="UP000054845"/>
    </source>
</evidence>
<feature type="compositionally biased region" description="Polar residues" evidence="2">
    <location>
        <begin position="218"/>
        <end position="229"/>
    </location>
</feature>
<feature type="region of interest" description="Disordered" evidence="2">
    <location>
        <begin position="271"/>
        <end position="290"/>
    </location>
</feature>
<evidence type="ECO:0000256" key="1">
    <source>
        <dbReference type="SAM" id="Coils"/>
    </source>
</evidence>
<keyword evidence="1" id="KW-0175">Coiled coil</keyword>
<feature type="compositionally biased region" description="Polar residues" evidence="2">
    <location>
        <begin position="62"/>
        <end position="80"/>
    </location>
</feature>